<dbReference type="InterPro" id="IPR031335">
    <property type="entry name" value="Glyco_hydro_63_C"/>
</dbReference>
<dbReference type="Proteomes" id="UP000257109">
    <property type="component" value="Unassembled WGS sequence"/>
</dbReference>
<evidence type="ECO:0000313" key="3">
    <source>
        <dbReference type="Proteomes" id="UP000257109"/>
    </source>
</evidence>
<dbReference type="InterPro" id="IPR004888">
    <property type="entry name" value="Glycoside_hydrolase_63"/>
</dbReference>
<feature type="non-terminal residue" evidence="2">
    <location>
        <position position="1"/>
    </location>
</feature>
<dbReference type="InterPro" id="IPR012341">
    <property type="entry name" value="6hp_glycosidase-like_sf"/>
</dbReference>
<feature type="non-terminal residue" evidence="2">
    <location>
        <position position="73"/>
    </location>
</feature>
<evidence type="ECO:0000313" key="2">
    <source>
        <dbReference type="EMBL" id="RDX71341.1"/>
    </source>
</evidence>
<comment type="caution">
    <text evidence="2">The sequence shown here is derived from an EMBL/GenBank/DDBJ whole genome shotgun (WGS) entry which is preliminary data.</text>
</comment>
<gene>
    <name evidence="2" type="primary">GCS1</name>
    <name evidence="2" type="ORF">CR513_49331</name>
</gene>
<dbReference type="GO" id="GO:0005789">
    <property type="term" value="C:endoplasmic reticulum membrane"/>
    <property type="evidence" value="ECO:0007669"/>
    <property type="project" value="TreeGrafter"/>
</dbReference>
<proteinExistence type="predicted"/>
<sequence length="73" mass="7953">TSLSNQLKYKEQAFDEKFEKIFNLAKKVDSESISVGKAVVGNLLGGIGYFYGHSEIALSSILNSMPMPPLSTI</sequence>
<accession>A0A371EZA2</accession>
<reference evidence="2" key="1">
    <citation type="submission" date="2018-05" db="EMBL/GenBank/DDBJ databases">
        <title>Draft genome of Mucuna pruriens seed.</title>
        <authorList>
            <person name="Nnadi N.E."/>
            <person name="Vos R."/>
            <person name="Hasami M.H."/>
            <person name="Devisetty U.K."/>
            <person name="Aguiy J.C."/>
        </authorList>
    </citation>
    <scope>NUCLEOTIDE SEQUENCE [LARGE SCALE GENOMIC DNA]</scope>
    <source>
        <strain evidence="2">JCA_2017</strain>
    </source>
</reference>
<dbReference type="GO" id="GO:0009311">
    <property type="term" value="P:oligosaccharide metabolic process"/>
    <property type="evidence" value="ECO:0007669"/>
    <property type="project" value="InterPro"/>
</dbReference>
<dbReference type="GO" id="GO:0006487">
    <property type="term" value="P:protein N-linked glycosylation"/>
    <property type="evidence" value="ECO:0007669"/>
    <property type="project" value="TreeGrafter"/>
</dbReference>
<organism evidence="2 3">
    <name type="scientific">Mucuna pruriens</name>
    <name type="common">Velvet bean</name>
    <name type="synonym">Dolichos pruriens</name>
    <dbReference type="NCBI Taxonomy" id="157652"/>
    <lineage>
        <taxon>Eukaryota</taxon>
        <taxon>Viridiplantae</taxon>
        <taxon>Streptophyta</taxon>
        <taxon>Embryophyta</taxon>
        <taxon>Tracheophyta</taxon>
        <taxon>Spermatophyta</taxon>
        <taxon>Magnoliopsida</taxon>
        <taxon>eudicotyledons</taxon>
        <taxon>Gunneridae</taxon>
        <taxon>Pentapetalae</taxon>
        <taxon>rosids</taxon>
        <taxon>fabids</taxon>
        <taxon>Fabales</taxon>
        <taxon>Fabaceae</taxon>
        <taxon>Papilionoideae</taxon>
        <taxon>50 kb inversion clade</taxon>
        <taxon>NPAAA clade</taxon>
        <taxon>indigoferoid/millettioid clade</taxon>
        <taxon>Phaseoleae</taxon>
        <taxon>Mucuna</taxon>
    </lineage>
</organism>
<feature type="domain" description="Glycosyl hydrolase family 63 C-terminal" evidence="1">
    <location>
        <begin position="2"/>
        <end position="64"/>
    </location>
</feature>
<protein>
    <submittedName>
        <fullName evidence="2">Mannosyl-oligosaccharide glucosidase GCS1</fullName>
    </submittedName>
</protein>
<dbReference type="AlphaFoldDB" id="A0A371EZA2"/>
<dbReference type="PANTHER" id="PTHR10412">
    <property type="entry name" value="MANNOSYL-OLIGOSACCHARIDE GLUCOSIDASE"/>
    <property type="match status" value="1"/>
</dbReference>
<evidence type="ECO:0000259" key="1">
    <source>
        <dbReference type="Pfam" id="PF03200"/>
    </source>
</evidence>
<keyword evidence="3" id="KW-1185">Reference proteome</keyword>
<dbReference type="PANTHER" id="PTHR10412:SF20">
    <property type="entry name" value="MANNOSYL-OLIGOSACCHARIDE GLUCOSIDASE GCS1"/>
    <property type="match status" value="1"/>
</dbReference>
<dbReference type="OrthoDB" id="1154854at2759"/>
<name>A0A371EZA2_MUCPR</name>
<dbReference type="GO" id="GO:0004573">
    <property type="term" value="F:Glc3Man9GlcNAc2 oligosaccharide glucosidase activity"/>
    <property type="evidence" value="ECO:0007669"/>
    <property type="project" value="InterPro"/>
</dbReference>
<dbReference type="Gene3D" id="1.50.10.10">
    <property type="match status" value="1"/>
</dbReference>
<dbReference type="EMBL" id="QJKJ01011372">
    <property type="protein sequence ID" value="RDX71341.1"/>
    <property type="molecule type" value="Genomic_DNA"/>
</dbReference>
<dbReference type="Pfam" id="PF03200">
    <property type="entry name" value="Glyco_hydro_63"/>
    <property type="match status" value="1"/>
</dbReference>
<dbReference type="STRING" id="157652.A0A371EZA2"/>